<feature type="compositionally biased region" description="Basic residues" evidence="2">
    <location>
        <begin position="11"/>
        <end position="20"/>
    </location>
</feature>
<dbReference type="EMBL" id="MRZV01000340">
    <property type="protein sequence ID" value="PIK52191.1"/>
    <property type="molecule type" value="Genomic_DNA"/>
</dbReference>
<protein>
    <submittedName>
        <fullName evidence="3">Putative filamin-B</fullName>
    </submittedName>
</protein>
<dbReference type="PROSITE" id="PS50194">
    <property type="entry name" value="FILAMIN_REPEAT"/>
    <property type="match status" value="1"/>
</dbReference>
<dbReference type="STRING" id="307972.A0A2G8KW12"/>
<dbReference type="InterPro" id="IPR013783">
    <property type="entry name" value="Ig-like_fold"/>
</dbReference>
<dbReference type="AlphaFoldDB" id="A0A2G8KW12"/>
<dbReference type="Proteomes" id="UP000230750">
    <property type="component" value="Unassembled WGS sequence"/>
</dbReference>
<reference evidence="3 4" key="1">
    <citation type="journal article" date="2017" name="PLoS Biol.">
        <title>The sea cucumber genome provides insights into morphological evolution and visceral regeneration.</title>
        <authorList>
            <person name="Zhang X."/>
            <person name="Sun L."/>
            <person name="Yuan J."/>
            <person name="Sun Y."/>
            <person name="Gao Y."/>
            <person name="Zhang L."/>
            <person name="Li S."/>
            <person name="Dai H."/>
            <person name="Hamel J.F."/>
            <person name="Liu C."/>
            <person name="Yu Y."/>
            <person name="Liu S."/>
            <person name="Lin W."/>
            <person name="Guo K."/>
            <person name="Jin S."/>
            <person name="Xu P."/>
            <person name="Storey K.B."/>
            <person name="Huan P."/>
            <person name="Zhang T."/>
            <person name="Zhou Y."/>
            <person name="Zhang J."/>
            <person name="Lin C."/>
            <person name="Li X."/>
            <person name="Xing L."/>
            <person name="Huo D."/>
            <person name="Sun M."/>
            <person name="Wang L."/>
            <person name="Mercier A."/>
            <person name="Li F."/>
            <person name="Yang H."/>
            <person name="Xiang J."/>
        </authorList>
    </citation>
    <scope>NUCLEOTIDE SEQUENCE [LARGE SCALE GENOMIC DNA]</scope>
    <source>
        <strain evidence="3">Shaxun</strain>
        <tissue evidence="3">Muscle</tissue>
    </source>
</reference>
<dbReference type="InterPro" id="IPR017868">
    <property type="entry name" value="Filamin/ABP280_repeat-like"/>
</dbReference>
<gene>
    <name evidence="3" type="ORF">BSL78_10928</name>
</gene>
<accession>A0A2G8KW12</accession>
<evidence type="ECO:0000256" key="1">
    <source>
        <dbReference type="PROSITE-ProRule" id="PRU00087"/>
    </source>
</evidence>
<evidence type="ECO:0000313" key="4">
    <source>
        <dbReference type="Proteomes" id="UP000230750"/>
    </source>
</evidence>
<proteinExistence type="predicted"/>
<dbReference type="Gene3D" id="2.60.40.10">
    <property type="entry name" value="Immunoglobulins"/>
    <property type="match status" value="1"/>
</dbReference>
<name>A0A2G8KW12_STIJA</name>
<feature type="compositionally biased region" description="Basic residues" evidence="2">
    <location>
        <begin position="37"/>
        <end position="50"/>
    </location>
</feature>
<comment type="caution">
    <text evidence="3">The sequence shown here is derived from an EMBL/GenBank/DDBJ whole genome shotgun (WGS) entry which is preliminary data.</text>
</comment>
<dbReference type="InterPro" id="IPR014756">
    <property type="entry name" value="Ig_E-set"/>
</dbReference>
<sequence length="191" mass="21548">MKSPYAGAASARKKPKRRRLPPPAPPRLKVPTVSLRRPLRRLSQWRRRPSSRSIPRMLDPVASPSSRRTGGTDVQVRDNGDGTFDIIWTCPAPGDYEVDLRFGGQSLTGGPITVHYCCKLKEDVIIVQNENKKDNISLMITVKGLSSAWDKYRRACQTKRCWVLLAQLVCRISKPLMRPIKNPRGEKFISG</sequence>
<keyword evidence="4" id="KW-1185">Reference proteome</keyword>
<organism evidence="3 4">
    <name type="scientific">Stichopus japonicus</name>
    <name type="common">Sea cucumber</name>
    <dbReference type="NCBI Taxonomy" id="307972"/>
    <lineage>
        <taxon>Eukaryota</taxon>
        <taxon>Metazoa</taxon>
        <taxon>Echinodermata</taxon>
        <taxon>Eleutherozoa</taxon>
        <taxon>Echinozoa</taxon>
        <taxon>Holothuroidea</taxon>
        <taxon>Aspidochirotacea</taxon>
        <taxon>Aspidochirotida</taxon>
        <taxon>Stichopodidae</taxon>
        <taxon>Apostichopus</taxon>
    </lineage>
</organism>
<dbReference type="Pfam" id="PF00630">
    <property type="entry name" value="Filamin"/>
    <property type="match status" value="1"/>
</dbReference>
<evidence type="ECO:0000256" key="2">
    <source>
        <dbReference type="SAM" id="MobiDB-lite"/>
    </source>
</evidence>
<dbReference type="SUPFAM" id="SSF81296">
    <property type="entry name" value="E set domains"/>
    <property type="match status" value="1"/>
</dbReference>
<evidence type="ECO:0000313" key="3">
    <source>
        <dbReference type="EMBL" id="PIK52191.1"/>
    </source>
</evidence>
<feature type="repeat" description="Filamin" evidence="1">
    <location>
        <begin position="61"/>
        <end position="116"/>
    </location>
</feature>
<feature type="region of interest" description="Disordered" evidence="2">
    <location>
        <begin position="1"/>
        <end position="77"/>
    </location>
</feature>